<evidence type="ECO:0000259" key="5">
    <source>
        <dbReference type="Pfam" id="PF14833"/>
    </source>
</evidence>
<dbReference type="PANTHER" id="PTHR43060">
    <property type="entry name" value="3-HYDROXYISOBUTYRATE DEHYDROGENASE-LIKE 1, MITOCHONDRIAL-RELATED"/>
    <property type="match status" value="1"/>
</dbReference>
<accession>A0ABV5C3L1</accession>
<dbReference type="InterPro" id="IPR008927">
    <property type="entry name" value="6-PGluconate_DH-like_C_sf"/>
</dbReference>
<feature type="domain" description="6-phosphogluconate dehydrogenase NADP-binding" evidence="4">
    <location>
        <begin position="10"/>
        <end position="170"/>
    </location>
</feature>
<dbReference type="PIRSF" id="PIRSF000103">
    <property type="entry name" value="HIBADH"/>
    <property type="match status" value="1"/>
</dbReference>
<dbReference type="InterPro" id="IPR006115">
    <property type="entry name" value="6PGDH_NADP-bd"/>
</dbReference>
<evidence type="ECO:0000256" key="1">
    <source>
        <dbReference type="ARBA" id="ARBA00009080"/>
    </source>
</evidence>
<dbReference type="InterPro" id="IPR015815">
    <property type="entry name" value="HIBADH-related"/>
</dbReference>
<dbReference type="EC" id="1.1.-.-" evidence="6"/>
<protein>
    <submittedName>
        <fullName evidence="6">NAD(P)-dependent oxidoreductase</fullName>
        <ecNumber evidence="6">1.1.-.-</ecNumber>
    </submittedName>
</protein>
<dbReference type="SUPFAM" id="SSF48179">
    <property type="entry name" value="6-phosphogluconate dehydrogenase C-terminal domain-like"/>
    <property type="match status" value="1"/>
</dbReference>
<dbReference type="Pfam" id="PF03446">
    <property type="entry name" value="NAD_binding_2"/>
    <property type="match status" value="1"/>
</dbReference>
<evidence type="ECO:0000256" key="3">
    <source>
        <dbReference type="ARBA" id="ARBA00023027"/>
    </source>
</evidence>
<dbReference type="SUPFAM" id="SSF51735">
    <property type="entry name" value="NAD(P)-binding Rossmann-fold domains"/>
    <property type="match status" value="1"/>
</dbReference>
<dbReference type="RefSeq" id="WP_375521224.1">
    <property type="nucleotide sequence ID" value="NZ_JBHIRY010000017.1"/>
</dbReference>
<reference evidence="6 7" key="1">
    <citation type="submission" date="2024-09" db="EMBL/GenBank/DDBJ databases">
        <title>Paenibacillus zeirhizospherea sp. nov., isolated from surface of the maize (Zea mays) roots in a horticulture field, Hungary.</title>
        <authorList>
            <person name="Marton D."/>
            <person name="Farkas M."/>
            <person name="Bedics A."/>
            <person name="Toth E."/>
            <person name="Tancsics A."/>
            <person name="Boka K."/>
            <person name="Marati G."/>
            <person name="Kriszt B."/>
            <person name="Cserhati M."/>
        </authorList>
    </citation>
    <scope>NUCLEOTIDE SEQUENCE [LARGE SCALE GENOMIC DNA]</scope>
    <source>
        <strain evidence="6 7">JCM 18446</strain>
    </source>
</reference>
<dbReference type="Gene3D" id="1.10.1040.10">
    <property type="entry name" value="N-(1-d-carboxylethyl)-l-norvaline Dehydrogenase, domain 2"/>
    <property type="match status" value="1"/>
</dbReference>
<dbReference type="InterPro" id="IPR036291">
    <property type="entry name" value="NAD(P)-bd_dom_sf"/>
</dbReference>
<name>A0ABV5C3L1_9BACL</name>
<dbReference type="Gene3D" id="3.40.50.720">
    <property type="entry name" value="NAD(P)-binding Rossmann-like Domain"/>
    <property type="match status" value="1"/>
</dbReference>
<dbReference type="InterPro" id="IPR013328">
    <property type="entry name" value="6PGD_dom2"/>
</dbReference>
<dbReference type="GO" id="GO:0016491">
    <property type="term" value="F:oxidoreductase activity"/>
    <property type="evidence" value="ECO:0007669"/>
    <property type="project" value="UniProtKB-KW"/>
</dbReference>
<keyword evidence="7" id="KW-1185">Reference proteome</keyword>
<proteinExistence type="inferred from homology"/>
<comment type="similarity">
    <text evidence="1">Belongs to the HIBADH-related family.</text>
</comment>
<sequence length="297" mass="32385">MEEKTGDSINIAILGAGIMAKGMIRNLQKHHNINLFLYNRTREILHSIAQERDTICVTPKDAALQSTIVISCVSDDDASKEVWFGEEGAAKGLTPGTFAIESSTVSVNYMTEWIQRLLELGVTPVDCPLTGSKIGAENGELSAFFGGEMDTLNSLRPILSLFCKNIFRIGGTGDGCKFKLVHNLLGGTILTAYAEALHMAGRLHLSEELTNDILSQTGWGSLVGSSKGSYMVKGDYTDVHGSLDILSKDLKYGIEADPVNPDTVFYNAAKQFLKSQEKGLGRLDMAAIRELYRLEED</sequence>
<evidence type="ECO:0000313" key="7">
    <source>
        <dbReference type="Proteomes" id="UP001580430"/>
    </source>
</evidence>
<evidence type="ECO:0000313" key="6">
    <source>
        <dbReference type="EMBL" id="MFB5762107.1"/>
    </source>
</evidence>
<keyword evidence="3" id="KW-0520">NAD</keyword>
<evidence type="ECO:0000259" key="4">
    <source>
        <dbReference type="Pfam" id="PF03446"/>
    </source>
</evidence>
<dbReference type="EMBL" id="JBHIRY010000017">
    <property type="protein sequence ID" value="MFB5762107.1"/>
    <property type="molecule type" value="Genomic_DNA"/>
</dbReference>
<comment type="caution">
    <text evidence="6">The sequence shown here is derived from an EMBL/GenBank/DDBJ whole genome shotgun (WGS) entry which is preliminary data.</text>
</comment>
<dbReference type="Pfam" id="PF14833">
    <property type="entry name" value="NAD_binding_11"/>
    <property type="match status" value="1"/>
</dbReference>
<gene>
    <name evidence="6" type="ORF">ACE5LO_17110</name>
</gene>
<keyword evidence="2 6" id="KW-0560">Oxidoreductase</keyword>
<feature type="domain" description="3-hydroxyisobutyrate dehydrogenase-like NAD-binding" evidence="5">
    <location>
        <begin position="173"/>
        <end position="290"/>
    </location>
</feature>
<dbReference type="Proteomes" id="UP001580430">
    <property type="component" value="Unassembled WGS sequence"/>
</dbReference>
<dbReference type="InterPro" id="IPR029154">
    <property type="entry name" value="HIBADH-like_NADP-bd"/>
</dbReference>
<evidence type="ECO:0000256" key="2">
    <source>
        <dbReference type="ARBA" id="ARBA00023002"/>
    </source>
</evidence>
<dbReference type="PANTHER" id="PTHR43060:SF15">
    <property type="entry name" value="3-HYDROXYISOBUTYRATE DEHYDROGENASE-LIKE 1, MITOCHONDRIAL-RELATED"/>
    <property type="match status" value="1"/>
</dbReference>
<organism evidence="6 7">
    <name type="scientific">Paenibacillus medicaginis</name>
    <dbReference type="NCBI Taxonomy" id="1470560"/>
    <lineage>
        <taxon>Bacteria</taxon>
        <taxon>Bacillati</taxon>
        <taxon>Bacillota</taxon>
        <taxon>Bacilli</taxon>
        <taxon>Bacillales</taxon>
        <taxon>Paenibacillaceae</taxon>
        <taxon>Paenibacillus</taxon>
    </lineage>
</organism>